<dbReference type="PROSITE" id="PS50879">
    <property type="entry name" value="RNASE_H_1"/>
    <property type="match status" value="1"/>
</dbReference>
<dbReference type="InterPro" id="IPR036397">
    <property type="entry name" value="RNaseH_sf"/>
</dbReference>
<keyword evidence="2" id="KW-1185">Reference proteome</keyword>
<organism evidence="2 3">
    <name type="scientific">Bicyclus anynana</name>
    <name type="common">Squinting bush brown butterfly</name>
    <dbReference type="NCBI Taxonomy" id="110368"/>
    <lineage>
        <taxon>Eukaryota</taxon>
        <taxon>Metazoa</taxon>
        <taxon>Ecdysozoa</taxon>
        <taxon>Arthropoda</taxon>
        <taxon>Hexapoda</taxon>
        <taxon>Insecta</taxon>
        <taxon>Pterygota</taxon>
        <taxon>Neoptera</taxon>
        <taxon>Endopterygota</taxon>
        <taxon>Lepidoptera</taxon>
        <taxon>Glossata</taxon>
        <taxon>Ditrysia</taxon>
        <taxon>Papilionoidea</taxon>
        <taxon>Nymphalidae</taxon>
        <taxon>Satyrinae</taxon>
        <taxon>Satyrini</taxon>
        <taxon>Mycalesina</taxon>
        <taxon>Bicyclus</taxon>
    </lineage>
</organism>
<dbReference type="GeneID" id="112057581"/>
<gene>
    <name evidence="3" type="primary">LOC112057581</name>
</gene>
<dbReference type="KEGG" id="bany:112057581"/>
<dbReference type="OrthoDB" id="411823at2759"/>
<dbReference type="Gene3D" id="3.30.420.10">
    <property type="entry name" value="Ribonuclease H-like superfamily/Ribonuclease H"/>
    <property type="match status" value="1"/>
</dbReference>
<proteinExistence type="predicted"/>
<feature type="domain" description="RNase H type-1" evidence="1">
    <location>
        <begin position="163"/>
        <end position="295"/>
    </location>
</feature>
<evidence type="ECO:0000313" key="3">
    <source>
        <dbReference type="RefSeq" id="XP_023953798.2"/>
    </source>
</evidence>
<evidence type="ECO:0000259" key="1">
    <source>
        <dbReference type="PROSITE" id="PS50879"/>
    </source>
</evidence>
<reference evidence="3" key="1">
    <citation type="submission" date="2025-08" db="UniProtKB">
        <authorList>
            <consortium name="RefSeq"/>
        </authorList>
    </citation>
    <scope>IDENTIFICATION</scope>
</reference>
<dbReference type="AlphaFoldDB" id="A0A6J1P7T0"/>
<name>A0A6J1P7T0_BICAN</name>
<dbReference type="Proteomes" id="UP001652582">
    <property type="component" value="Chromosome 19"/>
</dbReference>
<dbReference type="RefSeq" id="XP_023953798.2">
    <property type="nucleotide sequence ID" value="XM_024098030.2"/>
</dbReference>
<dbReference type="CDD" id="cd09276">
    <property type="entry name" value="Rnase_HI_RT_non_LTR"/>
    <property type="match status" value="1"/>
</dbReference>
<accession>A0A6J1P7T0</accession>
<dbReference type="InterPro" id="IPR012337">
    <property type="entry name" value="RNaseH-like_sf"/>
</dbReference>
<dbReference type="Pfam" id="PF00075">
    <property type="entry name" value="RNase_H"/>
    <property type="match status" value="1"/>
</dbReference>
<dbReference type="SUPFAM" id="SSF53098">
    <property type="entry name" value="Ribonuclease H-like"/>
    <property type="match status" value="1"/>
</dbReference>
<dbReference type="GO" id="GO:0004523">
    <property type="term" value="F:RNA-DNA hybrid ribonuclease activity"/>
    <property type="evidence" value="ECO:0007669"/>
    <property type="project" value="InterPro"/>
</dbReference>
<dbReference type="GO" id="GO:0003676">
    <property type="term" value="F:nucleic acid binding"/>
    <property type="evidence" value="ECO:0007669"/>
    <property type="project" value="InterPro"/>
</dbReference>
<evidence type="ECO:0000313" key="2">
    <source>
        <dbReference type="Proteomes" id="UP001652582"/>
    </source>
</evidence>
<dbReference type="InterPro" id="IPR002156">
    <property type="entry name" value="RNaseH_domain"/>
</dbReference>
<protein>
    <submittedName>
        <fullName evidence="3">Uncharacterized protein LOC112057581</fullName>
    </submittedName>
</protein>
<sequence length="456" mass="51833">MTYNKHVANTAIKILNIYKQLAKTAKITWGLNPEIIRTIYVAVIEPIAMYAASVWAEASNKISVQKQLNAVQREFAQKISKSYRTVSLHAAMVLAGLLPLDLRIKEQAQLYEIKRGRPVNNLPADRKIESRISFMEFIHPSLSAGISYSCLDDLSPENIEKNKIEGNVIYTDGSKIEGKVGAAVSVWKSGAEIKFMKLKLEPYCSVFQAEMCALEKATGWILKQKDDRYCILSDSRSSLDLIKSGNVSHPLAYNIRRNIRAVRDQGRSVELFWIKAHVGIEGNERADALAKEAALFSKKAPDYSAFPTSYAKRIIRNDTLQNWQKRYTDGSTASTTKIFLPDVHSAYKTIRDIKINPIMTQVITGHGGFSKYLHDFKLKDCGLCKCDADKEEEPIHLLTECPRFMKCRYELEMQIDKNLTRDEIHSILKDKLTREKFINYATKIAKIIIKENKTKD</sequence>